<feature type="compositionally biased region" description="Basic and acidic residues" evidence="1">
    <location>
        <begin position="65"/>
        <end position="76"/>
    </location>
</feature>
<protein>
    <submittedName>
        <fullName evidence="2">Casein kinase I isoform delta-like isoform X3</fullName>
    </submittedName>
</protein>
<dbReference type="GO" id="GO:0016301">
    <property type="term" value="F:kinase activity"/>
    <property type="evidence" value="ECO:0007669"/>
    <property type="project" value="UniProtKB-KW"/>
</dbReference>
<organism evidence="2 3">
    <name type="scientific">Biomphalaria pfeifferi</name>
    <name type="common">Bloodfluke planorb</name>
    <name type="synonym">Freshwater snail</name>
    <dbReference type="NCBI Taxonomy" id="112525"/>
    <lineage>
        <taxon>Eukaryota</taxon>
        <taxon>Metazoa</taxon>
        <taxon>Spiralia</taxon>
        <taxon>Lophotrochozoa</taxon>
        <taxon>Mollusca</taxon>
        <taxon>Gastropoda</taxon>
        <taxon>Heterobranchia</taxon>
        <taxon>Euthyneura</taxon>
        <taxon>Panpulmonata</taxon>
        <taxon>Hygrophila</taxon>
        <taxon>Lymnaeoidea</taxon>
        <taxon>Planorbidae</taxon>
        <taxon>Biomphalaria</taxon>
    </lineage>
</organism>
<reference evidence="2" key="1">
    <citation type="journal article" date="2023" name="PLoS Negl. Trop. Dis.">
        <title>A genome sequence for Biomphalaria pfeifferi, the major vector snail for the human-infecting parasite Schistosoma mansoni.</title>
        <authorList>
            <person name="Bu L."/>
            <person name="Lu L."/>
            <person name="Laidemitt M.R."/>
            <person name="Zhang S.M."/>
            <person name="Mutuku M."/>
            <person name="Mkoji G."/>
            <person name="Steinauer M."/>
            <person name="Loker E.S."/>
        </authorList>
    </citation>
    <scope>NUCLEOTIDE SEQUENCE</scope>
    <source>
        <strain evidence="2">KasaAsao</strain>
    </source>
</reference>
<feature type="region of interest" description="Disordered" evidence="1">
    <location>
        <begin position="14"/>
        <end position="88"/>
    </location>
</feature>
<reference evidence="2" key="2">
    <citation type="submission" date="2023-04" db="EMBL/GenBank/DDBJ databases">
        <authorList>
            <person name="Bu L."/>
            <person name="Lu L."/>
            <person name="Laidemitt M.R."/>
            <person name="Zhang S.M."/>
            <person name="Mutuku M."/>
            <person name="Mkoji G."/>
            <person name="Steinauer M."/>
            <person name="Loker E.S."/>
        </authorList>
    </citation>
    <scope>NUCLEOTIDE SEQUENCE</scope>
    <source>
        <strain evidence="2">KasaAsao</strain>
        <tissue evidence="2">Whole Snail</tissue>
    </source>
</reference>
<keyword evidence="2" id="KW-0808">Transferase</keyword>
<name>A0AAD8FCI8_BIOPF</name>
<sequence length="88" mass="9818">MFSLNLLLIDASPRPMSRERERRTSTRLHRGIPTSTEMQREMTRMSMGQAQQSSIMSGLAPGVVGRREGGSREDVPRSGSSKHVGYNK</sequence>
<feature type="compositionally biased region" description="Polar residues" evidence="1">
    <location>
        <begin position="46"/>
        <end position="56"/>
    </location>
</feature>
<accession>A0AAD8FCI8</accession>
<evidence type="ECO:0000313" key="3">
    <source>
        <dbReference type="Proteomes" id="UP001233172"/>
    </source>
</evidence>
<dbReference type="AlphaFoldDB" id="A0AAD8FCI8"/>
<comment type="caution">
    <text evidence="2">The sequence shown here is derived from an EMBL/GenBank/DDBJ whole genome shotgun (WGS) entry which is preliminary data.</text>
</comment>
<keyword evidence="3" id="KW-1185">Reference proteome</keyword>
<keyword evidence="2" id="KW-0418">Kinase</keyword>
<evidence type="ECO:0000313" key="2">
    <source>
        <dbReference type="EMBL" id="KAK0058159.1"/>
    </source>
</evidence>
<proteinExistence type="predicted"/>
<gene>
    <name evidence="2" type="ORF">Bpfe_012483</name>
</gene>
<dbReference type="EMBL" id="JASAOG010000050">
    <property type="protein sequence ID" value="KAK0058159.1"/>
    <property type="molecule type" value="Genomic_DNA"/>
</dbReference>
<dbReference type="Proteomes" id="UP001233172">
    <property type="component" value="Unassembled WGS sequence"/>
</dbReference>
<evidence type="ECO:0000256" key="1">
    <source>
        <dbReference type="SAM" id="MobiDB-lite"/>
    </source>
</evidence>